<comment type="similarity">
    <text evidence="2">Belongs to the etk/wzc family.</text>
</comment>
<dbReference type="SUPFAM" id="SSF52540">
    <property type="entry name" value="P-loop containing nucleoside triphosphate hydrolases"/>
    <property type="match status" value="1"/>
</dbReference>
<keyword evidence="10" id="KW-0175">Coiled coil</keyword>
<reference evidence="13" key="1">
    <citation type="submission" date="2022-10" db="EMBL/GenBank/DDBJ databases">
        <authorList>
            <person name="Yu W.X."/>
        </authorList>
    </citation>
    <scope>NUCLEOTIDE SEQUENCE</scope>
    <source>
        <strain evidence="13">AAT</strain>
    </source>
</reference>
<dbReference type="EMBL" id="JAPDPJ010000017">
    <property type="protein sequence ID" value="MCW3786639.1"/>
    <property type="molecule type" value="Genomic_DNA"/>
</dbReference>
<keyword evidence="8" id="KW-0829">Tyrosine-protein kinase</keyword>
<feature type="transmembrane region" description="Helical" evidence="11">
    <location>
        <begin position="503"/>
        <end position="523"/>
    </location>
</feature>
<evidence type="ECO:0000313" key="13">
    <source>
        <dbReference type="EMBL" id="MCW3786639.1"/>
    </source>
</evidence>
<feature type="transmembrane region" description="Helical" evidence="11">
    <location>
        <begin position="30"/>
        <end position="48"/>
    </location>
</feature>
<dbReference type="InterPro" id="IPR050445">
    <property type="entry name" value="Bact_polysacc_biosynth/exp"/>
</dbReference>
<dbReference type="InterPro" id="IPR025669">
    <property type="entry name" value="AAA_dom"/>
</dbReference>
<dbReference type="Proteomes" id="UP001209229">
    <property type="component" value="Unassembled WGS sequence"/>
</dbReference>
<keyword evidence="14" id="KW-1185">Reference proteome</keyword>
<dbReference type="NCBIfam" id="TIGR01007">
    <property type="entry name" value="eps_fam"/>
    <property type="match status" value="1"/>
</dbReference>
<dbReference type="GO" id="GO:0042802">
    <property type="term" value="F:identical protein binding"/>
    <property type="evidence" value="ECO:0007669"/>
    <property type="project" value="UniProtKB-ARBA"/>
</dbReference>
<protein>
    <recommendedName>
        <fullName evidence="3">non-specific protein-tyrosine kinase</fullName>
        <ecNumber evidence="3">2.7.10.2</ecNumber>
    </recommendedName>
</protein>
<comment type="catalytic activity">
    <reaction evidence="9">
        <text>L-tyrosyl-[protein] + ATP = O-phospho-L-tyrosyl-[protein] + ADP + H(+)</text>
        <dbReference type="Rhea" id="RHEA:10596"/>
        <dbReference type="Rhea" id="RHEA-COMP:10136"/>
        <dbReference type="Rhea" id="RHEA-COMP:20101"/>
        <dbReference type="ChEBI" id="CHEBI:15378"/>
        <dbReference type="ChEBI" id="CHEBI:30616"/>
        <dbReference type="ChEBI" id="CHEBI:46858"/>
        <dbReference type="ChEBI" id="CHEBI:61978"/>
        <dbReference type="ChEBI" id="CHEBI:456216"/>
        <dbReference type="EC" id="2.7.10.2"/>
    </reaction>
</comment>
<keyword evidence="7" id="KW-0067">ATP-binding</keyword>
<dbReference type="GO" id="GO:0005886">
    <property type="term" value="C:plasma membrane"/>
    <property type="evidence" value="ECO:0007669"/>
    <property type="project" value="UniProtKB-ARBA"/>
</dbReference>
<dbReference type="CDD" id="cd05387">
    <property type="entry name" value="BY-kinase"/>
    <property type="match status" value="1"/>
</dbReference>
<keyword evidence="6" id="KW-0418">Kinase</keyword>
<dbReference type="GO" id="GO:0005524">
    <property type="term" value="F:ATP binding"/>
    <property type="evidence" value="ECO:0007669"/>
    <property type="project" value="UniProtKB-KW"/>
</dbReference>
<dbReference type="Pfam" id="PF13614">
    <property type="entry name" value="AAA_31"/>
    <property type="match status" value="1"/>
</dbReference>
<organism evidence="13 14">
    <name type="scientific">Plebeiibacterium sediminum</name>
    <dbReference type="NCBI Taxonomy" id="2992112"/>
    <lineage>
        <taxon>Bacteria</taxon>
        <taxon>Pseudomonadati</taxon>
        <taxon>Bacteroidota</taxon>
        <taxon>Bacteroidia</taxon>
        <taxon>Marinilabiliales</taxon>
        <taxon>Marinilabiliaceae</taxon>
        <taxon>Plebeiibacterium</taxon>
    </lineage>
</organism>
<evidence type="ECO:0000259" key="12">
    <source>
        <dbReference type="Pfam" id="PF13614"/>
    </source>
</evidence>
<gene>
    <name evidence="13" type="ORF">OM075_09180</name>
</gene>
<keyword evidence="11" id="KW-1133">Transmembrane helix</keyword>
<evidence type="ECO:0000256" key="11">
    <source>
        <dbReference type="SAM" id="Phobius"/>
    </source>
</evidence>
<dbReference type="AlphaFoldDB" id="A0AAE3M4B8"/>
<dbReference type="InterPro" id="IPR027417">
    <property type="entry name" value="P-loop_NTPase"/>
</dbReference>
<evidence type="ECO:0000256" key="6">
    <source>
        <dbReference type="ARBA" id="ARBA00022777"/>
    </source>
</evidence>
<comment type="caution">
    <text evidence="13">The sequence shown here is derived from an EMBL/GenBank/DDBJ whole genome shotgun (WGS) entry which is preliminary data.</text>
</comment>
<dbReference type="GO" id="GO:0004715">
    <property type="term" value="F:non-membrane spanning protein tyrosine kinase activity"/>
    <property type="evidence" value="ECO:0007669"/>
    <property type="project" value="UniProtKB-EC"/>
</dbReference>
<proteinExistence type="inferred from homology"/>
<evidence type="ECO:0000256" key="3">
    <source>
        <dbReference type="ARBA" id="ARBA00011903"/>
    </source>
</evidence>
<evidence type="ECO:0000256" key="5">
    <source>
        <dbReference type="ARBA" id="ARBA00022741"/>
    </source>
</evidence>
<feature type="coiled-coil region" evidence="10">
    <location>
        <begin position="307"/>
        <end position="334"/>
    </location>
</feature>
<dbReference type="EC" id="2.7.10.2" evidence="3"/>
<feature type="domain" description="AAA" evidence="12">
    <location>
        <begin position="588"/>
        <end position="707"/>
    </location>
</feature>
<evidence type="ECO:0000256" key="10">
    <source>
        <dbReference type="SAM" id="Coils"/>
    </source>
</evidence>
<evidence type="ECO:0000256" key="8">
    <source>
        <dbReference type="ARBA" id="ARBA00023137"/>
    </source>
</evidence>
<evidence type="ECO:0000256" key="1">
    <source>
        <dbReference type="ARBA" id="ARBA00007316"/>
    </source>
</evidence>
<name>A0AAE3M4B8_9BACT</name>
<keyword evidence="11" id="KW-0472">Membrane</keyword>
<evidence type="ECO:0000256" key="4">
    <source>
        <dbReference type="ARBA" id="ARBA00022679"/>
    </source>
</evidence>
<dbReference type="RefSeq" id="WP_301190204.1">
    <property type="nucleotide sequence ID" value="NZ_JAPDPJ010000017.1"/>
</dbReference>
<sequence>MQNIDEIIEYMNNEQTIDIKSFLFRVLSKWYWFVIFGFIGLCLGFLFAKRKTATYNMNATVLIKDKDTGMSMDKIFDGLDVGGKTSVENHIFMLQSYSLNQQAVKSLNMDISWYYKGIFNDPELYASSPYIVDVNKNSKNLKGIKLFILPKSPKSFLLKMQGVYIENGVKYNLDSIEKGEYGVPFESNLFNFTITKNKNFNIQQNKEYYFKINDLNYLTNLFKSRLSVSQVNKKTNGIILSLTETVPQRGVDYLNALIDVYLKYDLESKNRTSENTIRFIDNQIQTVVDSLTITGNLFTEFRSKKGIVNLSQEASQVADRLKVLQTEKELAQRKMDYFKNLQTYMNDADQMKNIAVPSVLGIADAGLNALVVKLGELYNKKSTMSFVVKEENPAIKILNNEIDNCLNSLGENIKNLLQNTSIELRNINSQMNGVQVKLASLPKTEQQLINIKRTFDINNELYTFLLQKRAEAAITSASNIPDATVMDPARLETVIHTGLNNKIYLIIGLLLGFSIPLIIIFLYDFLDDTIKSYDELEKISKLPIIAEIPKSKYSMEIPIVKYPRSSIAENFRNLRMNLQYLSNSKDSKVIAIHSSIPGEGKTFTCLNLASVLAMDNKNVLLIGCDLRKPRLHKIFNSNNDIGVSSYLIGKHNYNEIIKATEQENLYYINAGPIPINPAELIGNGKFKDLIDQARKDFHYVVLDNAPLSFVVDGFLIGKYADINITVVRHGYSHKKQTSFINQLKDKDNFNNPAIILNGTSDKRYNTGYGKYGNYKEEYYDDIEEKVNFWKKLFRRSA</sequence>
<accession>A0AAE3M4B8</accession>
<keyword evidence="5" id="KW-0547">Nucleotide-binding</keyword>
<evidence type="ECO:0000313" key="14">
    <source>
        <dbReference type="Proteomes" id="UP001209229"/>
    </source>
</evidence>
<dbReference type="InterPro" id="IPR005702">
    <property type="entry name" value="Wzc-like_C"/>
</dbReference>
<evidence type="ECO:0000256" key="2">
    <source>
        <dbReference type="ARBA" id="ARBA00008883"/>
    </source>
</evidence>
<evidence type="ECO:0000256" key="7">
    <source>
        <dbReference type="ARBA" id="ARBA00022840"/>
    </source>
</evidence>
<keyword evidence="4 13" id="KW-0808">Transferase</keyword>
<dbReference type="PANTHER" id="PTHR32309">
    <property type="entry name" value="TYROSINE-PROTEIN KINASE"/>
    <property type="match status" value="1"/>
</dbReference>
<dbReference type="Gene3D" id="3.40.50.300">
    <property type="entry name" value="P-loop containing nucleotide triphosphate hydrolases"/>
    <property type="match status" value="1"/>
</dbReference>
<comment type="similarity">
    <text evidence="1">Belongs to the CpsD/CapB family.</text>
</comment>
<dbReference type="PANTHER" id="PTHR32309:SF13">
    <property type="entry name" value="FERRIC ENTEROBACTIN TRANSPORT PROTEIN FEPE"/>
    <property type="match status" value="1"/>
</dbReference>
<evidence type="ECO:0000256" key="9">
    <source>
        <dbReference type="ARBA" id="ARBA00051245"/>
    </source>
</evidence>
<keyword evidence="11" id="KW-0812">Transmembrane</keyword>
<dbReference type="FunFam" id="3.40.50.300:FF:000527">
    <property type="entry name" value="Tyrosine-protein kinase etk"/>
    <property type="match status" value="1"/>
</dbReference>